<accession>A0AAV4U4L2</accession>
<sequence>MSEDIFFSLGDCLSTMVRKVKFLFPPPLSTFETGPSTAPLPFVFVEVKSGPRQRDLQMTSDYHVSASTGVSRRDGKGWREVYVR</sequence>
<gene>
    <name evidence="1" type="ORF">CDAR_30571</name>
</gene>
<reference evidence="1 2" key="1">
    <citation type="submission" date="2021-06" db="EMBL/GenBank/DDBJ databases">
        <title>Caerostris darwini draft genome.</title>
        <authorList>
            <person name="Kono N."/>
            <person name="Arakawa K."/>
        </authorList>
    </citation>
    <scope>NUCLEOTIDE SEQUENCE [LARGE SCALE GENOMIC DNA]</scope>
</reference>
<evidence type="ECO:0000313" key="2">
    <source>
        <dbReference type="Proteomes" id="UP001054837"/>
    </source>
</evidence>
<dbReference type="EMBL" id="BPLQ01010696">
    <property type="protein sequence ID" value="GIY52667.1"/>
    <property type="molecule type" value="Genomic_DNA"/>
</dbReference>
<dbReference type="AlphaFoldDB" id="A0AAV4U4L2"/>
<proteinExistence type="predicted"/>
<protein>
    <submittedName>
        <fullName evidence="1">Uncharacterized protein</fullName>
    </submittedName>
</protein>
<name>A0AAV4U4L2_9ARAC</name>
<comment type="caution">
    <text evidence="1">The sequence shown here is derived from an EMBL/GenBank/DDBJ whole genome shotgun (WGS) entry which is preliminary data.</text>
</comment>
<dbReference type="Proteomes" id="UP001054837">
    <property type="component" value="Unassembled WGS sequence"/>
</dbReference>
<organism evidence="1 2">
    <name type="scientific">Caerostris darwini</name>
    <dbReference type="NCBI Taxonomy" id="1538125"/>
    <lineage>
        <taxon>Eukaryota</taxon>
        <taxon>Metazoa</taxon>
        <taxon>Ecdysozoa</taxon>
        <taxon>Arthropoda</taxon>
        <taxon>Chelicerata</taxon>
        <taxon>Arachnida</taxon>
        <taxon>Araneae</taxon>
        <taxon>Araneomorphae</taxon>
        <taxon>Entelegynae</taxon>
        <taxon>Araneoidea</taxon>
        <taxon>Araneidae</taxon>
        <taxon>Caerostris</taxon>
    </lineage>
</organism>
<evidence type="ECO:0000313" key="1">
    <source>
        <dbReference type="EMBL" id="GIY52667.1"/>
    </source>
</evidence>
<keyword evidence="2" id="KW-1185">Reference proteome</keyword>